<gene>
    <name evidence="2" type="ORF">GCM10022291_27960</name>
</gene>
<keyword evidence="3" id="KW-1185">Reference proteome</keyword>
<feature type="chain" id="PRO_5047165282" evidence="1">
    <location>
        <begin position="24"/>
        <end position="286"/>
    </location>
</feature>
<reference evidence="3" key="1">
    <citation type="journal article" date="2019" name="Int. J. Syst. Evol. Microbiol.">
        <title>The Global Catalogue of Microorganisms (GCM) 10K type strain sequencing project: providing services to taxonomists for standard genome sequencing and annotation.</title>
        <authorList>
            <consortium name="The Broad Institute Genomics Platform"/>
            <consortium name="The Broad Institute Genome Sequencing Center for Infectious Disease"/>
            <person name="Wu L."/>
            <person name="Ma J."/>
        </authorList>
    </citation>
    <scope>NUCLEOTIDE SEQUENCE [LARGE SCALE GENOMIC DNA]</scope>
    <source>
        <strain evidence="3">JCM 17630</strain>
    </source>
</reference>
<evidence type="ECO:0000313" key="3">
    <source>
        <dbReference type="Proteomes" id="UP001501496"/>
    </source>
</evidence>
<feature type="signal peptide" evidence="1">
    <location>
        <begin position="1"/>
        <end position="23"/>
    </location>
</feature>
<sequence>MQPTTYKSILGLTIFIFSSILFAQETDTKKFTASNKGKFYASWGGNRASFSQSDIHFTGENYDFTIKNATADDKGKGWHIDYINPTRLTIPQTNAKLGYFISDKYSVALGLDHMKYVMTRNKYRAVEGYINLPDQEPGSIYNKTYRNQYTFVSEDFLKFEHTDGLNYIHAEISRHDDISSLFKIKNTDIFQINISEGISGGILLPRTNSTLLGKERYDQFHLSGYGMSLRAGLDFTFFKHFFIQLDLKGGYINMNDIRTTNNSTDKASQHFMYLQRVVAFGGKFRL</sequence>
<name>A0ABP8CES7_9FLAO</name>
<keyword evidence="1" id="KW-0732">Signal</keyword>
<evidence type="ECO:0000313" key="2">
    <source>
        <dbReference type="EMBL" id="GAA4238239.1"/>
    </source>
</evidence>
<dbReference type="EMBL" id="BAABCA010000006">
    <property type="protein sequence ID" value="GAA4238239.1"/>
    <property type="molecule type" value="Genomic_DNA"/>
</dbReference>
<dbReference type="RefSeq" id="WP_344788922.1">
    <property type="nucleotide sequence ID" value="NZ_BAABCA010000006.1"/>
</dbReference>
<organism evidence="2 3">
    <name type="scientific">Postechiella marina</name>
    <dbReference type="NCBI Taxonomy" id="943941"/>
    <lineage>
        <taxon>Bacteria</taxon>
        <taxon>Pseudomonadati</taxon>
        <taxon>Bacteroidota</taxon>
        <taxon>Flavobacteriia</taxon>
        <taxon>Flavobacteriales</taxon>
        <taxon>Flavobacteriaceae</taxon>
        <taxon>Postechiella</taxon>
    </lineage>
</organism>
<comment type="caution">
    <text evidence="2">The sequence shown here is derived from an EMBL/GenBank/DDBJ whole genome shotgun (WGS) entry which is preliminary data.</text>
</comment>
<accession>A0ABP8CES7</accession>
<protein>
    <submittedName>
        <fullName evidence="2">Membrane protein</fullName>
    </submittedName>
</protein>
<proteinExistence type="predicted"/>
<evidence type="ECO:0000256" key="1">
    <source>
        <dbReference type="SAM" id="SignalP"/>
    </source>
</evidence>
<dbReference type="Proteomes" id="UP001501496">
    <property type="component" value="Unassembled WGS sequence"/>
</dbReference>